<dbReference type="Gene3D" id="3.40.50.450">
    <property type="match status" value="1"/>
</dbReference>
<dbReference type="AlphaFoldDB" id="A0AA46E086"/>
<dbReference type="GO" id="GO:0009294">
    <property type="term" value="P:DNA-mediated transformation"/>
    <property type="evidence" value="ECO:0007669"/>
    <property type="project" value="InterPro"/>
</dbReference>
<dbReference type="SUPFAM" id="SSF102405">
    <property type="entry name" value="MCP/YpsA-like"/>
    <property type="match status" value="1"/>
</dbReference>
<evidence type="ECO:0000259" key="2">
    <source>
        <dbReference type="Pfam" id="PF02481"/>
    </source>
</evidence>
<comment type="caution">
    <text evidence="3">The sequence shown here is derived from an EMBL/GenBank/DDBJ whole genome shotgun (WGS) entry which is preliminary data.</text>
</comment>
<dbReference type="InterPro" id="IPR057666">
    <property type="entry name" value="DrpA_SLOG"/>
</dbReference>
<accession>A0AA46E086</accession>
<dbReference type="Proteomes" id="UP000294678">
    <property type="component" value="Unassembled WGS sequence"/>
</dbReference>
<comment type="similarity">
    <text evidence="1">Belongs to the DprA/Smf family.</text>
</comment>
<dbReference type="PANTHER" id="PTHR43022:SF1">
    <property type="entry name" value="PROTEIN SMF"/>
    <property type="match status" value="1"/>
</dbReference>
<name>A0AA46E086_9FUSO</name>
<proteinExistence type="inferred from homology"/>
<dbReference type="NCBIfam" id="TIGR00732">
    <property type="entry name" value="dprA"/>
    <property type="match status" value="1"/>
</dbReference>
<gene>
    <name evidence="3" type="ORF">EV215_0603</name>
</gene>
<dbReference type="InterPro" id="IPR003488">
    <property type="entry name" value="DprA"/>
</dbReference>
<organism evidence="3 4">
    <name type="scientific">Hypnocyclicus thermotrophus</name>
    <dbReference type="NCBI Taxonomy" id="1627895"/>
    <lineage>
        <taxon>Bacteria</taxon>
        <taxon>Fusobacteriati</taxon>
        <taxon>Fusobacteriota</taxon>
        <taxon>Fusobacteriia</taxon>
        <taxon>Fusobacteriales</taxon>
        <taxon>Fusobacteriaceae</taxon>
        <taxon>Hypnocyclicus</taxon>
    </lineage>
</organism>
<evidence type="ECO:0000256" key="1">
    <source>
        <dbReference type="ARBA" id="ARBA00006525"/>
    </source>
</evidence>
<dbReference type="PANTHER" id="PTHR43022">
    <property type="entry name" value="PROTEIN SMF"/>
    <property type="match status" value="1"/>
</dbReference>
<keyword evidence="4" id="KW-1185">Reference proteome</keyword>
<evidence type="ECO:0000313" key="3">
    <source>
        <dbReference type="EMBL" id="TDT71911.1"/>
    </source>
</evidence>
<protein>
    <submittedName>
        <fullName evidence="3">DNA processing protein</fullName>
    </submittedName>
</protein>
<reference evidence="3 4" key="1">
    <citation type="submission" date="2019-03" db="EMBL/GenBank/DDBJ databases">
        <title>Genomic Encyclopedia of Type Strains, Phase IV (KMG-IV): sequencing the most valuable type-strain genomes for metagenomic binning, comparative biology and taxonomic classification.</title>
        <authorList>
            <person name="Goeker M."/>
        </authorList>
    </citation>
    <scope>NUCLEOTIDE SEQUENCE [LARGE SCALE GENOMIC DNA]</scope>
    <source>
        <strain evidence="3 4">DSM 100055</strain>
    </source>
</reference>
<sequence>MLDLYKLLINGIDSKTIMKIIENYNSLDELFAQDDISILKTLNITNFTLEKIYNSSKIDISKELEKLEKLKIKLISISDQNYPLLLKNISSPPPFLHVKGKIDFPEKSIGIVGTRKMSDYGKMAVEKFTKDLVNAGVTIISGLASGVDAVAHSRALKYNGSTIGVVANGLDKIYPEENRYLWEKMEEQGTIISEYPLGTEPFRWNFPERNRIIAGLSRGILVCESYKKGGSLITAKIAYEENREVFAVPGFFNYPSFEGCNQLIKKNIAKLVTKVDDIIEEFDWNLKRLDFDWNLSKKELIVYTSLLVPKTLDELILDTSLDFREILVQITQLELKNLVKSISGGKYQRIE</sequence>
<dbReference type="EMBL" id="SOBG01000002">
    <property type="protein sequence ID" value="TDT71911.1"/>
    <property type="molecule type" value="Genomic_DNA"/>
</dbReference>
<dbReference type="Pfam" id="PF02481">
    <property type="entry name" value="DNA_processg_A"/>
    <property type="match status" value="1"/>
</dbReference>
<evidence type="ECO:0000313" key="4">
    <source>
        <dbReference type="Proteomes" id="UP000294678"/>
    </source>
</evidence>
<dbReference type="RefSeq" id="WP_243832386.1">
    <property type="nucleotide sequence ID" value="NZ_SOBG01000002.1"/>
</dbReference>
<feature type="domain" description="Smf/DprA SLOG" evidence="2">
    <location>
        <begin position="73"/>
        <end position="282"/>
    </location>
</feature>